<evidence type="ECO:0000256" key="2">
    <source>
        <dbReference type="ARBA" id="ARBA00022679"/>
    </source>
</evidence>
<comment type="similarity">
    <text evidence="1">Belongs to the class I-like SAM-binding methyltransferase superfamily. EEF2KMT family.</text>
</comment>
<dbReference type="EMBL" id="GEDV01003866">
    <property type="protein sequence ID" value="JAP84691.1"/>
    <property type="molecule type" value="Transcribed_RNA"/>
</dbReference>
<dbReference type="GO" id="GO:0016740">
    <property type="term" value="F:transferase activity"/>
    <property type="evidence" value="ECO:0007669"/>
    <property type="project" value="UniProtKB-KW"/>
</dbReference>
<dbReference type="Pfam" id="PF10294">
    <property type="entry name" value="Methyltransf_16"/>
    <property type="match status" value="1"/>
</dbReference>
<sequence length="313" mass="34689">MTEKTLRSISTLFLACVPVAELRKLLDAVPSELLTQEFQETLIGRTILHPTAAAYPPRPVYIRNFLKCLINKLEEKNVEIADNLYVHFAEKLGGVNSDEDIPGFVTYTIDARTTVTLKEHTAFVIGGTTGLTTWQASKFLSEWCLENRHLLRGKRILELGCGIGLTGIVVCKTCCPLSYTFTDGHDAVLRSLEENLKWNGVTECHARVETLHWGEHESFEERCTADVILGADLVYDPEVVPALVATLAALLAHGGTAYIASTIRNPETRALFLSKLADEASLQYEPCAGPREKIFFYDRSCPVAIDKITACSR</sequence>
<organism evidence="4">
    <name type="scientific">Rhipicephalus appendiculatus</name>
    <name type="common">Brown ear tick</name>
    <dbReference type="NCBI Taxonomy" id="34631"/>
    <lineage>
        <taxon>Eukaryota</taxon>
        <taxon>Metazoa</taxon>
        <taxon>Ecdysozoa</taxon>
        <taxon>Arthropoda</taxon>
        <taxon>Chelicerata</taxon>
        <taxon>Arachnida</taxon>
        <taxon>Acari</taxon>
        <taxon>Parasitiformes</taxon>
        <taxon>Ixodida</taxon>
        <taxon>Ixodoidea</taxon>
        <taxon>Ixodidae</taxon>
        <taxon>Rhipicephalinae</taxon>
        <taxon>Rhipicephalus</taxon>
        <taxon>Rhipicephalus</taxon>
    </lineage>
</organism>
<reference evidence="4" key="1">
    <citation type="journal article" date="2016" name="Ticks Tick Borne Dis.">
        <title>De novo assembly and annotation of the salivary gland transcriptome of Rhipicephalus appendiculatus male and female ticks during blood feeding.</title>
        <authorList>
            <person name="de Castro M.H."/>
            <person name="de Klerk D."/>
            <person name="Pienaar R."/>
            <person name="Latif A.A."/>
            <person name="Rees D.J."/>
            <person name="Mans B.J."/>
        </authorList>
    </citation>
    <scope>NUCLEOTIDE SEQUENCE</scope>
    <source>
        <tissue evidence="4">Salivary glands</tissue>
    </source>
</reference>
<dbReference type="InterPro" id="IPR029063">
    <property type="entry name" value="SAM-dependent_MTases_sf"/>
</dbReference>
<keyword evidence="2" id="KW-0808">Transferase</keyword>
<feature type="domain" description="FAM86 N-terminal" evidence="3">
    <location>
        <begin position="7"/>
        <end position="90"/>
    </location>
</feature>
<evidence type="ECO:0000256" key="1">
    <source>
        <dbReference type="ARBA" id="ARBA00005511"/>
    </source>
</evidence>
<evidence type="ECO:0000313" key="4">
    <source>
        <dbReference type="EMBL" id="JAP84691.1"/>
    </source>
</evidence>
<dbReference type="GO" id="GO:0032991">
    <property type="term" value="C:protein-containing complex"/>
    <property type="evidence" value="ECO:0007669"/>
    <property type="project" value="TreeGrafter"/>
</dbReference>
<accession>A0A131Z3I7</accession>
<name>A0A131Z3I7_RHIAP</name>
<dbReference type="PANTHER" id="PTHR14614">
    <property type="entry name" value="HEPATOCELLULAR CARCINOMA-ASSOCIATED ANTIGEN"/>
    <property type="match status" value="1"/>
</dbReference>
<evidence type="ECO:0000259" key="3">
    <source>
        <dbReference type="Pfam" id="PF14904"/>
    </source>
</evidence>
<dbReference type="InterPro" id="IPR029426">
    <property type="entry name" value="FAM86_N"/>
</dbReference>
<proteinExistence type="inferred from homology"/>
<dbReference type="InterPro" id="IPR019410">
    <property type="entry name" value="Methyltransf_16"/>
</dbReference>
<dbReference type="Gene3D" id="3.40.50.150">
    <property type="entry name" value="Vaccinia Virus protein VP39"/>
    <property type="match status" value="1"/>
</dbReference>
<protein>
    <recommendedName>
        <fullName evidence="3">FAM86 N-terminal domain-containing protein</fullName>
    </recommendedName>
</protein>
<dbReference type="AlphaFoldDB" id="A0A131Z3I7"/>
<dbReference type="SUPFAM" id="SSF53335">
    <property type="entry name" value="S-adenosyl-L-methionine-dependent methyltransferases"/>
    <property type="match status" value="1"/>
</dbReference>
<dbReference type="Pfam" id="PF14904">
    <property type="entry name" value="FAM86"/>
    <property type="match status" value="1"/>
</dbReference>
<dbReference type="PANTHER" id="PTHR14614:SF130">
    <property type="entry name" value="PROTEIN-LYSINE N-METHYLTRANSFERASE EEF2KMT"/>
    <property type="match status" value="1"/>
</dbReference>